<proteinExistence type="predicted"/>
<evidence type="ECO:0000313" key="6">
    <source>
        <dbReference type="EMBL" id="SDM39722.1"/>
    </source>
</evidence>
<dbReference type="RefSeq" id="WP_090704281.1">
    <property type="nucleotide sequence ID" value="NZ_FNHH01000011.1"/>
</dbReference>
<dbReference type="PROSITE" id="PS51841">
    <property type="entry name" value="LTD"/>
    <property type="match status" value="5"/>
</dbReference>
<dbReference type="InterPro" id="IPR014755">
    <property type="entry name" value="Cu-Rt/internalin_Ig-like"/>
</dbReference>
<evidence type="ECO:0000313" key="7">
    <source>
        <dbReference type="Proteomes" id="UP000199226"/>
    </source>
</evidence>
<protein>
    <submittedName>
        <fullName evidence="6">Ig-like domain-containing protein</fullName>
    </submittedName>
</protein>
<dbReference type="OrthoDB" id="9758406at2"/>
<keyword evidence="1" id="KW-0945">Host-virus interaction</keyword>
<dbReference type="Proteomes" id="UP000199226">
    <property type="component" value="Unassembled WGS sequence"/>
</dbReference>
<sequence length="2801" mass="310687">MRKILIIVLLLYSNLAHSQLNDDFSDGNFLLNPVWSTGNSGSDFIILNNRLRSNSSQSSGSFYISTPNSLALNCKWEFWVNLQFNTSGANYADIYLIADKADLKSTLINGYFIRVGNTDDEICLYKRSGLSNSSVKIIDGINGTTNLSNNTIRVRVTRNNDGLFSLERELTGNNSSYFTEGTFTDLSFTNSSFFGIYIQQSTSSFFQKHFFDDFSIEPLISDTSPPELTSVSAIDSNILEVTFNEEMDSIGVKNSTNFSINNFNGQIVNIQTSTDPAKFRVKLATELNTGTYTLTVLNVKDKNGNLIQSKNNASFSYIKPYKTKFRDIIINEIFADPAPQIDLPSVEYIELLNTTNETISMHNWRLSDPSSSGVLGNISISPHSYLILCAKADTAEFKKFGKVLGISPWPSLNNSGDVIQIKDQFNLLIDSISYSDNWHRESSKNQGGWSLERISPTTVCEGIFNWTGSKDPSGGTPGKQSSVFILNFDQMTFKTDSLSRLSDSTILIYLNKPLNIGSIINDRFTLLPNAGQIKGKVIKPELGQITLTFSEKFKAGTTYQLSISGIKDCSGNTINNTSPFSFSIPALPAPPPAPPAPPVRIDTAQVFITEIFADPSPEVGLPLVEFIELFNPGKDTIDLEGWSINDPQSKGILKKHLLPPNQYLILCPAADTIQYKSFGRTLGISPWPSLKNSDDQISLKSFKNRVVDSISYSDTWYADPMKKQGGWSLERIDHLSKCSGQFIWTASKDLSGGTPGKQNSIYVPNYDKLILKADSMNRMSDSTLLIYFNKQLIINTLIKENFTLSPISGQIKEINNSGDFRLVTLKFSEKFKAGAIYQLSITGIKDCSGNTFSSSTPFSFSIPALPAPPPPPPVPLIRIDTARIFITEIFADPSPEVGLPLVEFIELFNPGMDTLDLEGWSINDPQTKGILKKYLLPPNQYLILCPAADTLQYKSFGRTLGISPWPSLKNSDDQIVLKSFKNRMIDSVSYFDIWYADPIKKQGGWSLERIDQLSKCAGQFIWTASKDQSGGTPGKQNSIYVPNYDKLILKADSLNRLSDSTLLIYFNKALNNSTLTKESFSLLPISGQIKEISSSGDFRLVTLKFSEKFKAGTTYQLSINGIKDCSGNTFSSSTPFSFSIPALPAPPPPLPVRIDTAQLFITEIFADPSPEVGLPLVEFMELFNPGKDTINLEEWSIQDPQTKGTLKKYLLPPNQYLIICPAADTTQYKSFGRTLGISPWPSLNNSSDQIILKSFRSRTVDSVSYSDIWYADPIKKQGGWSLERIDHLSKCTGPYIWTASKDQSGGTPGKQNSSYVANYDKLILKADSINRSSDTSVFVYFNKPTDPNLINKEQFSLLPNSGQVKQISTNGESKGVQVIFSEKFKAGTTYQLSITGIKDCSGNAVSNTSPFSFSIPALPPPPPTPPVPPVRIDTAKVFITEIFADPSPEVGLPLVEFIELFNPGKDTIDLEGWSINDPQSKGILKKYLLPPNQFLILCPAADTTQYKSFGRTLGISPWPSLKNSDDQISLKSFKNRVVDSVSYFDSWYADPIKKQGGWSLERIDHLSKCSGQFIWTASIDQSGGTPGEQNSIYVPNYDKLILKADSLNRLSDSTLLVYFNKALNNSTLTKENFSLLPISGQIKEINSSGNFKQVTLKFSQKFKVGTSYQLSITGIKDCSGNTFSSSTPFSFSIPTLPAPPPPPPVPPIRIDTAKVFITEIFADPSPEVGLPLVEFIELFNPGKDTLDLEGWSINDPQSKGILKKYLLPPNQFLILCPAADTTQYKSFGRTLGISPWPSLKNSDDQISLKSFKNRVVDSVSYFDSWYADPIKKQGGWSLERIDHLSKCSGHFIWTASKDQSGGTPGKQNAAFIANYDKLILKADSLTRLSDSTLLIHFNKPLIINILTKDNFTLSPISGQIKEINSSGDFKQLTLKFSEKFKAGTIYQLSITRIKDCSGNTFSSSTPFSFSIPALPPPPPTPPVPPVRIDTVRVFITEIFADPSPEVGLPLVEFIELFNPGTDTLDLEGWSISDPQSKGILKKHLLPPNQYLILCPAADTIQYKSFGRTLGISPWPSLNNSSDQIVLKSFKNRTVDSVNYSEKWYKDPKKQRGGWTLEKIDLTKNKCDGFYNWASSADGAGGTPGRKNSRDYPGFSDLELKIDSVHIFSENSIDVYFNRIPDTSYYKASNFSINNGAENALQISIDSTYKRIRLTFKQKFSEGEKYILSVDSLFTCSGISIKRNDASSAFGIASITELEYPILINEIFADPSPVIGLPEAEFIELFNPTENIVKLKGLSFGKNYTFQFGEIASGSYLILCSEKDTLEFKPYGKVIGIPGWSSLNNQSDTLRLRNNKGRLIQQINYVPGWFRDSEKRKGGYSLELIDPKSICPDFQNWISSSDSTGGTPGKKNSMFQQNASTEPLKLIEIEFLDSISISLSFNRTIDSLKGSIPINFNFNNGVGNPEYALPQAPNFDKVVLKLREPLTRGQTYRITASNIGDCRNISITTEFNFAEFQLTPKIEKNDVILTEILFNPRAGGSDFVEIYNNTSHSIDLKELSLARISVDTVNSIRVISRKQLLLESGKYLALSTNPDNISKEYIVKNKSDLYKMTLFPAFNDDSGSAALVSNGKLIDQLSYNEKMHFPLIKYAEGISLERSKLNKPASESGNLRSATTASGGATPGYQNSQNSNDLITNEDFSIVSKTFSPDNDGFEDLFEMKYKFSTAGEIANISIFNDQGVLIKKLIKNFTLNSEGTFIWDGLNEQSQLASPGIYLLNAEIFNLEGKIKRYRRSFALVSKFN</sequence>
<dbReference type="EMBL" id="FNHH01000011">
    <property type="protein sequence ID" value="SDM39722.1"/>
    <property type="molecule type" value="Genomic_DNA"/>
</dbReference>
<keyword evidence="7" id="KW-1185">Reference proteome</keyword>
<feature type="domain" description="LTD" evidence="5">
    <location>
        <begin position="1419"/>
        <end position="1545"/>
    </location>
</feature>
<reference evidence="7" key="1">
    <citation type="submission" date="2016-10" db="EMBL/GenBank/DDBJ databases">
        <authorList>
            <person name="Varghese N."/>
            <person name="Submissions S."/>
        </authorList>
    </citation>
    <scope>NUCLEOTIDE SEQUENCE [LARGE SCALE GENOMIC DNA]</scope>
    <source>
        <strain evidence="7">DSM 24536</strain>
    </source>
</reference>
<feature type="signal peptide" evidence="4">
    <location>
        <begin position="1"/>
        <end position="18"/>
    </location>
</feature>
<dbReference type="SUPFAM" id="SSF74853">
    <property type="entry name" value="Lamin A/C globular tail domain"/>
    <property type="match status" value="6"/>
</dbReference>
<feature type="domain" description="LTD" evidence="5">
    <location>
        <begin position="1134"/>
        <end position="1299"/>
    </location>
</feature>
<feature type="domain" description="LTD" evidence="5">
    <location>
        <begin position="313"/>
        <end position="436"/>
    </location>
</feature>
<accession>A0A1G9SWD6</accession>
<dbReference type="Pfam" id="PF00932">
    <property type="entry name" value="LTD"/>
    <property type="match status" value="9"/>
</dbReference>
<keyword evidence="2 4" id="KW-0732">Signal</keyword>
<dbReference type="PANTHER" id="PTHR13037">
    <property type="entry name" value="FORMIN"/>
    <property type="match status" value="1"/>
</dbReference>
<evidence type="ECO:0000256" key="4">
    <source>
        <dbReference type="SAM" id="SignalP"/>
    </source>
</evidence>
<dbReference type="InterPro" id="IPR032812">
    <property type="entry name" value="SbsA_Ig"/>
</dbReference>
<dbReference type="PANTHER" id="PTHR13037:SF24">
    <property type="entry name" value="POLYCOMB PROTEIN PCL-RELATED"/>
    <property type="match status" value="1"/>
</dbReference>
<gene>
    <name evidence="6" type="ORF">SAMN05421813_11154</name>
</gene>
<dbReference type="Gene3D" id="2.60.40.1220">
    <property type="match status" value="9"/>
</dbReference>
<feature type="compositionally biased region" description="Polar residues" evidence="3">
    <location>
        <begin position="2664"/>
        <end position="2691"/>
    </location>
</feature>
<dbReference type="Pfam" id="PF13205">
    <property type="entry name" value="Big_5"/>
    <property type="match status" value="6"/>
</dbReference>
<dbReference type="InterPro" id="IPR001322">
    <property type="entry name" value="Lamin_tail_dom"/>
</dbReference>
<evidence type="ECO:0000256" key="2">
    <source>
        <dbReference type="ARBA" id="ARBA00022729"/>
    </source>
</evidence>
<evidence type="ECO:0000256" key="1">
    <source>
        <dbReference type="ARBA" id="ARBA00022581"/>
    </source>
</evidence>
<evidence type="ECO:0000256" key="3">
    <source>
        <dbReference type="SAM" id="MobiDB-lite"/>
    </source>
</evidence>
<dbReference type="STRING" id="990371.SAMN05421813_11154"/>
<feature type="chain" id="PRO_5011673025" evidence="4">
    <location>
        <begin position="19"/>
        <end position="2801"/>
    </location>
</feature>
<name>A0A1G9SWD6_9SPHI</name>
<evidence type="ECO:0000259" key="5">
    <source>
        <dbReference type="PROSITE" id="PS51841"/>
    </source>
</evidence>
<feature type="domain" description="LTD" evidence="5">
    <location>
        <begin position="578"/>
        <end position="714"/>
    </location>
</feature>
<dbReference type="Gene3D" id="2.60.40.4070">
    <property type="match status" value="1"/>
</dbReference>
<feature type="domain" description="LTD" evidence="5">
    <location>
        <begin position="2511"/>
        <end position="2640"/>
    </location>
</feature>
<dbReference type="InterPro" id="IPR036415">
    <property type="entry name" value="Lamin_tail_dom_sf"/>
</dbReference>
<organism evidence="6 7">
    <name type="scientific">Daejeonella rubra</name>
    <dbReference type="NCBI Taxonomy" id="990371"/>
    <lineage>
        <taxon>Bacteria</taxon>
        <taxon>Pseudomonadati</taxon>
        <taxon>Bacteroidota</taxon>
        <taxon>Sphingobacteriia</taxon>
        <taxon>Sphingobacteriales</taxon>
        <taxon>Sphingobacteriaceae</taxon>
        <taxon>Daejeonella</taxon>
    </lineage>
</organism>
<feature type="region of interest" description="Disordered" evidence="3">
    <location>
        <begin position="2662"/>
        <end position="2691"/>
    </location>
</feature>